<evidence type="ECO:0000256" key="5">
    <source>
        <dbReference type="SAM" id="Phobius"/>
    </source>
</evidence>
<dbReference type="Proteomes" id="UP000015102">
    <property type="component" value="Unassembled WGS sequence"/>
</dbReference>
<dbReference type="InterPro" id="IPR036259">
    <property type="entry name" value="MFS_trans_sf"/>
</dbReference>
<dbReference type="EnsemblMetazoa" id="MESCA001217-RA">
    <property type="protein sequence ID" value="MESCA001217-PA"/>
    <property type="gene ID" value="MESCA001217"/>
</dbReference>
<reference evidence="8" key="1">
    <citation type="submission" date="2013-02" db="EMBL/GenBank/DDBJ databases">
        <authorList>
            <person name="Hughes D."/>
        </authorList>
    </citation>
    <scope>NUCLEOTIDE SEQUENCE</scope>
    <source>
        <strain>Durham</strain>
        <strain evidence="8">NC isolate 2 -- Noor lab</strain>
    </source>
</reference>
<dbReference type="HOGENOM" id="CLU_1078857_0_0_1"/>
<dbReference type="OMA" id="PEERTHC"/>
<dbReference type="Gene3D" id="1.20.1250.20">
    <property type="entry name" value="MFS general substrate transporter like domains"/>
    <property type="match status" value="1"/>
</dbReference>
<reference evidence="7" key="2">
    <citation type="submission" date="2015-06" db="UniProtKB">
        <authorList>
            <consortium name="EnsemblMetazoa"/>
        </authorList>
    </citation>
    <scope>IDENTIFICATION</scope>
</reference>
<name>T1GD38_MEGSC</name>
<sequence>MIEVSFKEAAAKDFWCERPSHLKDVPVDVWRKISNTSDNCDVAKIDWSQISLADALTITINSSDKSVAREYHIPEERTHCTKWEFDRNDNIGNNWISEWQLVCESGYLTSVAEMFFLVGVATGGILSGYLSDKFGRKRLLFISTMMQTICALALYFITKFELYLALRTCLGFASVSVTYAALILAIEYVDGDWKTIAGMYNLFPLPLSYAMISGIAYLTQDFQRLQLCISIPGIFLLLLWFVVPESPRWLLVKGKIDK</sequence>
<dbReference type="PROSITE" id="PS50850">
    <property type="entry name" value="MFS"/>
    <property type="match status" value="1"/>
</dbReference>
<dbReference type="EMBL" id="CAQQ02395095">
    <property type="status" value="NOT_ANNOTATED_CDS"/>
    <property type="molecule type" value="Genomic_DNA"/>
</dbReference>
<dbReference type="EMBL" id="CAQQ02395093">
    <property type="status" value="NOT_ANNOTATED_CDS"/>
    <property type="molecule type" value="Genomic_DNA"/>
</dbReference>
<dbReference type="AlphaFoldDB" id="T1GD38"/>
<accession>T1GD38</accession>
<organism evidence="7 8">
    <name type="scientific">Megaselia scalaris</name>
    <name type="common">Humpbacked fly</name>
    <name type="synonym">Phora scalaris</name>
    <dbReference type="NCBI Taxonomy" id="36166"/>
    <lineage>
        <taxon>Eukaryota</taxon>
        <taxon>Metazoa</taxon>
        <taxon>Ecdysozoa</taxon>
        <taxon>Arthropoda</taxon>
        <taxon>Hexapoda</taxon>
        <taxon>Insecta</taxon>
        <taxon>Pterygota</taxon>
        <taxon>Neoptera</taxon>
        <taxon>Endopterygota</taxon>
        <taxon>Diptera</taxon>
        <taxon>Brachycera</taxon>
        <taxon>Muscomorpha</taxon>
        <taxon>Platypezoidea</taxon>
        <taxon>Phoridae</taxon>
        <taxon>Megaseliini</taxon>
        <taxon>Megaselia</taxon>
    </lineage>
</organism>
<feature type="transmembrane region" description="Helical" evidence="5">
    <location>
        <begin position="139"/>
        <end position="158"/>
    </location>
</feature>
<evidence type="ECO:0000313" key="7">
    <source>
        <dbReference type="EnsemblMetazoa" id="MESCA001217-PA"/>
    </source>
</evidence>
<protein>
    <recommendedName>
        <fullName evidence="6">Major facilitator superfamily (MFS) profile domain-containing protein</fullName>
    </recommendedName>
</protein>
<dbReference type="InterPro" id="IPR005828">
    <property type="entry name" value="MFS_sugar_transport-like"/>
</dbReference>
<evidence type="ECO:0000256" key="2">
    <source>
        <dbReference type="ARBA" id="ARBA00022692"/>
    </source>
</evidence>
<evidence type="ECO:0000259" key="6">
    <source>
        <dbReference type="PROSITE" id="PS50850"/>
    </source>
</evidence>
<dbReference type="InterPro" id="IPR020846">
    <property type="entry name" value="MFS_dom"/>
</dbReference>
<evidence type="ECO:0000256" key="4">
    <source>
        <dbReference type="ARBA" id="ARBA00023136"/>
    </source>
</evidence>
<comment type="subcellular location">
    <subcellularLocation>
        <location evidence="1">Membrane</location>
        <topology evidence="1">Multi-pass membrane protein</topology>
    </subcellularLocation>
</comment>
<dbReference type="InterPro" id="IPR005829">
    <property type="entry name" value="Sugar_transporter_CS"/>
</dbReference>
<keyword evidence="2 5" id="KW-0812">Transmembrane</keyword>
<feature type="transmembrane region" description="Helical" evidence="5">
    <location>
        <begin position="107"/>
        <end position="127"/>
    </location>
</feature>
<dbReference type="GO" id="GO:0022857">
    <property type="term" value="F:transmembrane transporter activity"/>
    <property type="evidence" value="ECO:0007669"/>
    <property type="project" value="InterPro"/>
</dbReference>
<keyword evidence="4 5" id="KW-0472">Membrane</keyword>
<evidence type="ECO:0000256" key="1">
    <source>
        <dbReference type="ARBA" id="ARBA00004141"/>
    </source>
</evidence>
<feature type="transmembrane region" description="Helical" evidence="5">
    <location>
        <begin position="224"/>
        <end position="243"/>
    </location>
</feature>
<evidence type="ECO:0000313" key="8">
    <source>
        <dbReference type="Proteomes" id="UP000015102"/>
    </source>
</evidence>
<dbReference type="PROSITE" id="PS00216">
    <property type="entry name" value="SUGAR_TRANSPORT_1"/>
    <property type="match status" value="1"/>
</dbReference>
<keyword evidence="3 5" id="KW-1133">Transmembrane helix</keyword>
<proteinExistence type="predicted"/>
<feature type="transmembrane region" description="Helical" evidence="5">
    <location>
        <begin position="164"/>
        <end position="186"/>
    </location>
</feature>
<dbReference type="SUPFAM" id="SSF103473">
    <property type="entry name" value="MFS general substrate transporter"/>
    <property type="match status" value="1"/>
</dbReference>
<keyword evidence="8" id="KW-1185">Reference proteome</keyword>
<feature type="domain" description="Major facilitator superfamily (MFS) profile" evidence="6">
    <location>
        <begin position="50"/>
        <end position="258"/>
    </location>
</feature>
<feature type="transmembrane region" description="Helical" evidence="5">
    <location>
        <begin position="198"/>
        <end position="218"/>
    </location>
</feature>
<dbReference type="STRING" id="36166.T1GD38"/>
<dbReference type="EMBL" id="CAQQ02395096">
    <property type="status" value="NOT_ANNOTATED_CDS"/>
    <property type="molecule type" value="Genomic_DNA"/>
</dbReference>
<dbReference type="GO" id="GO:0016020">
    <property type="term" value="C:membrane"/>
    <property type="evidence" value="ECO:0007669"/>
    <property type="project" value="UniProtKB-SubCell"/>
</dbReference>
<dbReference type="Pfam" id="PF00083">
    <property type="entry name" value="Sugar_tr"/>
    <property type="match status" value="1"/>
</dbReference>
<dbReference type="PANTHER" id="PTHR24064">
    <property type="entry name" value="SOLUTE CARRIER FAMILY 22 MEMBER"/>
    <property type="match status" value="1"/>
</dbReference>
<dbReference type="EMBL" id="CAQQ02395094">
    <property type="status" value="NOT_ANNOTATED_CDS"/>
    <property type="molecule type" value="Genomic_DNA"/>
</dbReference>
<evidence type="ECO:0000256" key="3">
    <source>
        <dbReference type="ARBA" id="ARBA00022989"/>
    </source>
</evidence>